<dbReference type="AlphaFoldDB" id="A0A1I4M9V7"/>
<dbReference type="GO" id="GO:0030435">
    <property type="term" value="P:sporulation resulting in formation of a cellular spore"/>
    <property type="evidence" value="ECO:0007669"/>
    <property type="project" value="UniProtKB-KW"/>
</dbReference>
<dbReference type="PIRSF" id="PIRSF018571">
    <property type="entry name" value="SpoIIGA"/>
    <property type="match status" value="1"/>
</dbReference>
<comment type="subcellular location">
    <subcellularLocation>
        <location evidence="1">Cell membrane</location>
    </subcellularLocation>
</comment>
<dbReference type="GO" id="GO:0030436">
    <property type="term" value="P:asexual sporulation"/>
    <property type="evidence" value="ECO:0007669"/>
    <property type="project" value="InterPro"/>
</dbReference>
<feature type="active site" evidence="2">
    <location>
        <position position="178"/>
    </location>
</feature>
<sequence>MVVVYVEVIWLLNFMIDWMILLLTQSVTKHITKWYRLVIASLFGSLIVPISFIAPTFPIDSWILKIAHSFIIIWIAFGFQNVAIYFKLLCSFYFMTFSIGGGLFAIHFLFSTEAYLSRQGFATDQIHGLFVLIGFPIILFFTKYRMDKHKMQQFQHEFYYSVTIEWKGKQVETTGYLDSGNHLVDPFTQTPVIIVDETILKHWFDEEDMMQLQASAQNLMKGEMNDFTSTTFRILPFQGVSGQHDFMIAFKPDLLEIHMKNVQLTNKKVLIGIQFGNLVADNSYHCLLHPKLFQQTG</sequence>
<name>A0A1I4M9V7_9BACI</name>
<keyword evidence="1" id="KW-0064">Aspartyl protease</keyword>
<protein>
    <recommendedName>
        <fullName evidence="1">Sporulation sigma-E factor-processing peptidase</fullName>
        <ecNumber evidence="1">3.4.23.-</ecNumber>
    </recommendedName>
    <alternativeName>
        <fullName evidence="1">Membrane-associated aspartic protease</fullName>
    </alternativeName>
    <alternativeName>
        <fullName evidence="1">Stage II sporulation protein GA</fullName>
    </alternativeName>
</protein>
<dbReference type="STRING" id="334253.SAMN04487943_106110"/>
<feature type="transmembrane region" description="Helical" evidence="3">
    <location>
        <begin position="125"/>
        <end position="142"/>
    </location>
</feature>
<dbReference type="GO" id="GO:0004190">
    <property type="term" value="F:aspartic-type endopeptidase activity"/>
    <property type="evidence" value="ECO:0007669"/>
    <property type="project" value="UniProtKB-KW"/>
</dbReference>
<dbReference type="GO" id="GO:0006508">
    <property type="term" value="P:proteolysis"/>
    <property type="evidence" value="ECO:0007669"/>
    <property type="project" value="UniProtKB-KW"/>
</dbReference>
<keyword evidence="1" id="KW-0378">Hydrolase</keyword>
<accession>A0A1I4M9V7</accession>
<feature type="transmembrane region" description="Helical" evidence="3">
    <location>
        <begin position="66"/>
        <end position="85"/>
    </location>
</feature>
<gene>
    <name evidence="4" type="ORF">SAMN04487943_106110</name>
</gene>
<feature type="transmembrane region" description="Helical" evidence="3">
    <location>
        <begin position="6"/>
        <end position="23"/>
    </location>
</feature>
<keyword evidence="1" id="KW-1003">Cell membrane</keyword>
<evidence type="ECO:0000256" key="2">
    <source>
        <dbReference type="PIRSR" id="PIRSR018571-1"/>
    </source>
</evidence>
<organism evidence="4 5">
    <name type="scientific">Gracilibacillus orientalis</name>
    <dbReference type="NCBI Taxonomy" id="334253"/>
    <lineage>
        <taxon>Bacteria</taxon>
        <taxon>Bacillati</taxon>
        <taxon>Bacillota</taxon>
        <taxon>Bacilli</taxon>
        <taxon>Bacillales</taxon>
        <taxon>Bacillaceae</taxon>
        <taxon>Gracilibacillus</taxon>
    </lineage>
</organism>
<evidence type="ECO:0000313" key="4">
    <source>
        <dbReference type="EMBL" id="SFL99863.1"/>
    </source>
</evidence>
<keyword evidence="1 3" id="KW-0472">Membrane</keyword>
<dbReference type="NCBIfam" id="TIGR02854">
    <property type="entry name" value="spore_II_GA"/>
    <property type="match status" value="1"/>
</dbReference>
<evidence type="ECO:0000313" key="5">
    <source>
        <dbReference type="Proteomes" id="UP000198565"/>
    </source>
</evidence>
<keyword evidence="3" id="KW-1133">Transmembrane helix</keyword>
<feature type="transmembrane region" description="Helical" evidence="3">
    <location>
        <begin position="35"/>
        <end position="54"/>
    </location>
</feature>
<dbReference type="InterPro" id="IPR005081">
    <property type="entry name" value="SpoIIGA"/>
</dbReference>
<proteinExistence type="inferred from homology"/>
<keyword evidence="5" id="KW-1185">Reference proteome</keyword>
<dbReference type="Pfam" id="PF03419">
    <property type="entry name" value="Peptidase_U4"/>
    <property type="match status" value="1"/>
</dbReference>
<dbReference type="Proteomes" id="UP000198565">
    <property type="component" value="Unassembled WGS sequence"/>
</dbReference>
<dbReference type="EMBL" id="FOTR01000006">
    <property type="protein sequence ID" value="SFL99863.1"/>
    <property type="molecule type" value="Genomic_DNA"/>
</dbReference>
<keyword evidence="3" id="KW-0812">Transmembrane</keyword>
<comment type="function">
    <text evidence="1">Probable aspartic protease that is responsible for the proteolytic cleavage of the RNA polymerase sigma E factor (SigE/spoIIGB) to yield the active peptide in the mother cell during sporulation. Responds to a signal from the forespore that is triggered by the extracellular signal protein SpoIIR.</text>
</comment>
<keyword evidence="1" id="KW-0645">Protease</keyword>
<keyword evidence="1" id="KW-0749">Sporulation</keyword>
<reference evidence="5" key="1">
    <citation type="submission" date="2016-10" db="EMBL/GenBank/DDBJ databases">
        <authorList>
            <person name="Varghese N."/>
            <person name="Submissions S."/>
        </authorList>
    </citation>
    <scope>NUCLEOTIDE SEQUENCE [LARGE SCALE GENOMIC DNA]</scope>
    <source>
        <strain evidence="5">CGMCC 1.4250</strain>
    </source>
</reference>
<dbReference type="EC" id="3.4.23.-" evidence="1"/>
<feature type="transmembrane region" description="Helical" evidence="3">
    <location>
        <begin position="92"/>
        <end position="110"/>
    </location>
</feature>
<comment type="subunit">
    <text evidence="1">Self-associates. Interacts with SigE. Interacts with SpoIIR.</text>
</comment>
<dbReference type="GO" id="GO:0005886">
    <property type="term" value="C:plasma membrane"/>
    <property type="evidence" value="ECO:0007669"/>
    <property type="project" value="UniProtKB-SubCell"/>
</dbReference>
<evidence type="ECO:0000256" key="1">
    <source>
        <dbReference type="PIRNR" id="PIRNR018571"/>
    </source>
</evidence>
<evidence type="ECO:0000256" key="3">
    <source>
        <dbReference type="SAM" id="Phobius"/>
    </source>
</evidence>
<comment type="similarity">
    <text evidence="1">Belongs to the peptidase U4 family.</text>
</comment>